<proteinExistence type="predicted"/>
<dbReference type="EMBL" id="AAHFHJ010000015">
    <property type="protein sequence ID" value="EBV4569946.1"/>
    <property type="molecule type" value="Genomic_DNA"/>
</dbReference>
<name>A0A5I2MBS1_SALET</name>
<dbReference type="AlphaFoldDB" id="A0A5I2MBS1"/>
<accession>A0A5I2MBS1</accession>
<reference evidence="2" key="1">
    <citation type="submission" date="2018-06" db="EMBL/GenBank/DDBJ databases">
        <authorList>
            <person name="Ashton P.M."/>
            <person name="Dallman T."/>
            <person name="Nair S."/>
            <person name="De Pinna E."/>
            <person name="Peters T."/>
            <person name="Grant K."/>
        </authorList>
    </citation>
    <scope>NUCLEOTIDE SEQUENCE</scope>
    <source>
        <strain evidence="2">45256</strain>
    </source>
</reference>
<keyword evidence="1" id="KW-1133">Transmembrane helix</keyword>
<evidence type="ECO:0000256" key="1">
    <source>
        <dbReference type="SAM" id="Phobius"/>
    </source>
</evidence>
<sequence length="186" mass="20484">MMDFLQTGGFVVNTLTMLVAIGSSAISYLVYKDSSSPDVIVYLEQNENSKTILNIVIKNIGKSAAADVKFSFDRALPRHAFDSDASSNMTDGAFIKGIPFFAPGASRVFMFGNYAGIKDFIGNEKIKVTTTFRKANSRNPFSREMSNESYIEIQSMAYVDASDNSNSRKIAESLSKIEKALVKLKQ</sequence>
<feature type="transmembrane region" description="Helical" evidence="1">
    <location>
        <begin position="12"/>
        <end position="31"/>
    </location>
</feature>
<evidence type="ECO:0000313" key="2">
    <source>
        <dbReference type="EMBL" id="EBV4569946.1"/>
    </source>
</evidence>
<comment type="caution">
    <text evidence="2">The sequence shown here is derived from an EMBL/GenBank/DDBJ whole genome shotgun (WGS) entry which is preliminary data.</text>
</comment>
<protein>
    <submittedName>
        <fullName evidence="2">Uncharacterized protein</fullName>
    </submittedName>
</protein>
<organism evidence="2">
    <name type="scientific">Salmonella enterica subsp. enterica serovar Nima</name>
    <dbReference type="NCBI Taxonomy" id="940233"/>
    <lineage>
        <taxon>Bacteria</taxon>
        <taxon>Pseudomonadati</taxon>
        <taxon>Pseudomonadota</taxon>
        <taxon>Gammaproteobacteria</taxon>
        <taxon>Enterobacterales</taxon>
        <taxon>Enterobacteriaceae</taxon>
        <taxon>Salmonella</taxon>
    </lineage>
</organism>
<keyword evidence="1" id="KW-0812">Transmembrane</keyword>
<keyword evidence="1" id="KW-0472">Membrane</keyword>
<gene>
    <name evidence="2" type="ORF">DOW48_13205</name>
</gene>